<protein>
    <submittedName>
        <fullName evidence="3">Uncharacterized protein</fullName>
    </submittedName>
</protein>
<gene>
    <name evidence="3" type="ORF">LSTR_LSTR012772</name>
</gene>
<feature type="transmembrane region" description="Helical" evidence="2">
    <location>
        <begin position="44"/>
        <end position="66"/>
    </location>
</feature>
<keyword evidence="4" id="KW-1185">Reference proteome</keyword>
<reference evidence="3 4" key="1">
    <citation type="journal article" date="2017" name="Gigascience">
        <title>Genome sequence of the small brown planthopper, Laodelphax striatellus.</title>
        <authorList>
            <person name="Zhu J."/>
            <person name="Jiang F."/>
            <person name="Wang X."/>
            <person name="Yang P."/>
            <person name="Bao Y."/>
            <person name="Zhao W."/>
            <person name="Wang W."/>
            <person name="Lu H."/>
            <person name="Wang Q."/>
            <person name="Cui N."/>
            <person name="Li J."/>
            <person name="Chen X."/>
            <person name="Luo L."/>
            <person name="Yu J."/>
            <person name="Kang L."/>
            <person name="Cui F."/>
        </authorList>
    </citation>
    <scope>NUCLEOTIDE SEQUENCE [LARGE SCALE GENOMIC DNA]</scope>
    <source>
        <strain evidence="3">Lst14</strain>
    </source>
</reference>
<keyword evidence="2" id="KW-0472">Membrane</keyword>
<feature type="transmembrane region" description="Helical" evidence="2">
    <location>
        <begin position="7"/>
        <end position="32"/>
    </location>
</feature>
<proteinExistence type="predicted"/>
<sequence>MYRLKTFCLALSVQAGLVVLSAVFMLLSVAIILSNWPDFDWDSFATKAVIIWILLLIITAVLLVVVAYTENWIAALVSVVLMTVVILFWCFVSLPPLLERVDKNYVEGRDYEIDSDTNMKKFSGFDGKNIGATDVRRLLQKDYCIKLRCGETMWLMDMGWRTMYTDWSESLLKVVADEKKRRVSIKQHIAKKPVPIMNSYRRNNKPVKMFAEYKLIHYNKFDYADPKAHFTALMPMLTEHNKNGTMGSNYISYVSGYGLPCRFVKAPTTTTTRKPTTTTTTPTSTTTTTTTRPTTRRTRPTQGPGGQGGKGKPDKKPKPPKGGVPPDIDYGVLSQNLIFPMKNLNYNYYSQTVSAVIFAGFFATFVYFWLIVVSAFIVLG</sequence>
<evidence type="ECO:0000256" key="1">
    <source>
        <dbReference type="SAM" id="MobiDB-lite"/>
    </source>
</evidence>
<accession>A0A482X5V4</accession>
<evidence type="ECO:0000313" key="4">
    <source>
        <dbReference type="Proteomes" id="UP000291343"/>
    </source>
</evidence>
<evidence type="ECO:0000256" key="2">
    <source>
        <dbReference type="SAM" id="Phobius"/>
    </source>
</evidence>
<feature type="compositionally biased region" description="Low complexity" evidence="1">
    <location>
        <begin position="268"/>
        <end position="293"/>
    </location>
</feature>
<organism evidence="3 4">
    <name type="scientific">Laodelphax striatellus</name>
    <name type="common">Small brown planthopper</name>
    <name type="synonym">Delphax striatella</name>
    <dbReference type="NCBI Taxonomy" id="195883"/>
    <lineage>
        <taxon>Eukaryota</taxon>
        <taxon>Metazoa</taxon>
        <taxon>Ecdysozoa</taxon>
        <taxon>Arthropoda</taxon>
        <taxon>Hexapoda</taxon>
        <taxon>Insecta</taxon>
        <taxon>Pterygota</taxon>
        <taxon>Neoptera</taxon>
        <taxon>Paraneoptera</taxon>
        <taxon>Hemiptera</taxon>
        <taxon>Auchenorrhyncha</taxon>
        <taxon>Fulgoroidea</taxon>
        <taxon>Delphacidae</taxon>
        <taxon>Criomorphinae</taxon>
        <taxon>Laodelphax</taxon>
    </lineage>
</organism>
<dbReference type="AlphaFoldDB" id="A0A482X5V4"/>
<keyword evidence="2" id="KW-0812">Transmembrane</keyword>
<name>A0A482X5V4_LAOST</name>
<dbReference type="Proteomes" id="UP000291343">
    <property type="component" value="Unassembled WGS sequence"/>
</dbReference>
<dbReference type="InParanoid" id="A0A482X5V4"/>
<feature type="region of interest" description="Disordered" evidence="1">
    <location>
        <begin position="268"/>
        <end position="326"/>
    </location>
</feature>
<dbReference type="EMBL" id="QKKF02018020">
    <property type="protein sequence ID" value="RZF40671.1"/>
    <property type="molecule type" value="Genomic_DNA"/>
</dbReference>
<feature type="transmembrane region" description="Helical" evidence="2">
    <location>
        <begin position="355"/>
        <end position="379"/>
    </location>
</feature>
<comment type="caution">
    <text evidence="3">The sequence shown here is derived from an EMBL/GenBank/DDBJ whole genome shotgun (WGS) entry which is preliminary data.</text>
</comment>
<evidence type="ECO:0000313" key="3">
    <source>
        <dbReference type="EMBL" id="RZF40671.1"/>
    </source>
</evidence>
<feature type="transmembrane region" description="Helical" evidence="2">
    <location>
        <begin position="73"/>
        <end position="94"/>
    </location>
</feature>
<keyword evidence="2" id="KW-1133">Transmembrane helix</keyword>